<dbReference type="AlphaFoldDB" id="A0A4P6XPM3"/>
<dbReference type="GO" id="GO:0044877">
    <property type="term" value="F:protein-containing complex binding"/>
    <property type="evidence" value="ECO:0007669"/>
    <property type="project" value="InterPro"/>
</dbReference>
<evidence type="ECO:0000256" key="1">
    <source>
        <dbReference type="ARBA" id="ARBA00011031"/>
    </source>
</evidence>
<evidence type="ECO:0000256" key="4">
    <source>
        <dbReference type="ARBA" id="ARBA00022737"/>
    </source>
</evidence>
<dbReference type="STRING" id="2163413.A0A4P6XPM3"/>
<evidence type="ECO:0000256" key="5">
    <source>
        <dbReference type="ARBA" id="ARBA00022741"/>
    </source>
</evidence>
<evidence type="ECO:0000256" key="3">
    <source>
        <dbReference type="ARBA" id="ARBA00022679"/>
    </source>
</evidence>
<evidence type="ECO:0000256" key="2">
    <source>
        <dbReference type="ARBA" id="ARBA00012513"/>
    </source>
</evidence>
<name>A0A4P6XPM3_9ASCO</name>
<feature type="domain" description="FKBP12-rapamycin binding" evidence="10">
    <location>
        <begin position="18"/>
        <end position="115"/>
    </location>
</feature>
<dbReference type="EMBL" id="CP034459">
    <property type="protein sequence ID" value="QBM89432.1"/>
    <property type="molecule type" value="Genomic_DNA"/>
</dbReference>
<dbReference type="SUPFAM" id="SSF47212">
    <property type="entry name" value="FKBP12-rapamycin-binding domain of FKBP-rapamycin-associated protein (FRAP)"/>
    <property type="match status" value="1"/>
</dbReference>
<dbReference type="FunFam" id="1.20.120.150:FF:000001">
    <property type="entry name" value="Serine/threonine-protein kinase TOR"/>
    <property type="match status" value="1"/>
</dbReference>
<dbReference type="GO" id="GO:0004674">
    <property type="term" value="F:protein serine/threonine kinase activity"/>
    <property type="evidence" value="ECO:0007669"/>
    <property type="project" value="UniProtKB-EC"/>
</dbReference>
<dbReference type="InterPro" id="IPR009076">
    <property type="entry name" value="FRB_dom"/>
</dbReference>
<dbReference type="Proteomes" id="UP000292447">
    <property type="component" value="Chromosome IV"/>
</dbReference>
<proteinExistence type="inferred from homology"/>
<evidence type="ECO:0000256" key="6">
    <source>
        <dbReference type="ARBA" id="ARBA00022777"/>
    </source>
</evidence>
<dbReference type="SMART" id="SM01345">
    <property type="entry name" value="Rapamycin_bind"/>
    <property type="match status" value="1"/>
</dbReference>
<evidence type="ECO:0000256" key="7">
    <source>
        <dbReference type="ARBA" id="ARBA00022840"/>
    </source>
</evidence>
<keyword evidence="5" id="KW-0547">Nucleotide-binding</keyword>
<dbReference type="Gene3D" id="1.20.120.150">
    <property type="entry name" value="FKBP12-rapamycin binding domain"/>
    <property type="match status" value="1"/>
</dbReference>
<comment type="catalytic activity">
    <reaction evidence="9">
        <text>L-seryl-[protein] + ATP = O-phospho-L-seryl-[protein] + ADP + H(+)</text>
        <dbReference type="Rhea" id="RHEA:17989"/>
        <dbReference type="Rhea" id="RHEA-COMP:9863"/>
        <dbReference type="Rhea" id="RHEA-COMP:11604"/>
        <dbReference type="ChEBI" id="CHEBI:15378"/>
        <dbReference type="ChEBI" id="CHEBI:29999"/>
        <dbReference type="ChEBI" id="CHEBI:30616"/>
        <dbReference type="ChEBI" id="CHEBI:83421"/>
        <dbReference type="ChEBI" id="CHEBI:456216"/>
        <dbReference type="EC" id="2.7.11.1"/>
    </reaction>
</comment>
<keyword evidence="3" id="KW-0808">Transferase</keyword>
<gene>
    <name evidence="11" type="primary">MPUL0D05040</name>
    <name evidence="11" type="ORF">METSCH_D05040</name>
</gene>
<protein>
    <recommendedName>
        <fullName evidence="2">non-specific serine/threonine protein kinase</fullName>
        <ecNumber evidence="2">2.7.11.1</ecNumber>
    </recommendedName>
</protein>
<dbReference type="GO" id="GO:0005524">
    <property type="term" value="F:ATP binding"/>
    <property type="evidence" value="ECO:0007669"/>
    <property type="project" value="UniProtKB-KW"/>
</dbReference>
<keyword evidence="7" id="KW-0067">ATP-binding</keyword>
<comment type="catalytic activity">
    <reaction evidence="8">
        <text>L-threonyl-[protein] + ATP = O-phospho-L-threonyl-[protein] + ADP + H(+)</text>
        <dbReference type="Rhea" id="RHEA:46608"/>
        <dbReference type="Rhea" id="RHEA-COMP:11060"/>
        <dbReference type="Rhea" id="RHEA-COMP:11605"/>
        <dbReference type="ChEBI" id="CHEBI:15378"/>
        <dbReference type="ChEBI" id="CHEBI:30013"/>
        <dbReference type="ChEBI" id="CHEBI:30616"/>
        <dbReference type="ChEBI" id="CHEBI:61977"/>
        <dbReference type="ChEBI" id="CHEBI:456216"/>
        <dbReference type="EC" id="2.7.11.1"/>
    </reaction>
</comment>
<sequence>MRTHSATLVEQSELVSHELIRVAVLWLEQWYEGLEDASRLFFGEHNTEKMFEVLDPLHRMLQKGPEPMRKASFNNAFGRELGDAYEWVLNYRRTKDITNLNQAWDVYYNVFRKISRQLPQLQNLELLFVSPKLD</sequence>
<organism evidence="11 12">
    <name type="scientific">Metschnikowia aff. pulcherrima</name>
    <dbReference type="NCBI Taxonomy" id="2163413"/>
    <lineage>
        <taxon>Eukaryota</taxon>
        <taxon>Fungi</taxon>
        <taxon>Dikarya</taxon>
        <taxon>Ascomycota</taxon>
        <taxon>Saccharomycotina</taxon>
        <taxon>Pichiomycetes</taxon>
        <taxon>Metschnikowiaceae</taxon>
        <taxon>Metschnikowia</taxon>
    </lineage>
</organism>
<dbReference type="EC" id="2.7.11.1" evidence="2"/>
<evidence type="ECO:0000256" key="9">
    <source>
        <dbReference type="ARBA" id="ARBA00048679"/>
    </source>
</evidence>
<evidence type="ECO:0000259" key="10">
    <source>
        <dbReference type="Pfam" id="PF08771"/>
    </source>
</evidence>
<keyword evidence="12" id="KW-1185">Reference proteome</keyword>
<evidence type="ECO:0000313" key="12">
    <source>
        <dbReference type="Proteomes" id="UP000292447"/>
    </source>
</evidence>
<reference evidence="12" key="1">
    <citation type="submission" date="2019-03" db="EMBL/GenBank/DDBJ databases">
        <title>Snf2 controls pulcherriminic acid biosynthesis and connects pigmentation and antifungal activity of the yeast Metschnikowia pulcherrima.</title>
        <authorList>
            <person name="Gore-Lloyd D."/>
            <person name="Sumann I."/>
            <person name="Brachmann A.O."/>
            <person name="Schneeberger K."/>
            <person name="Ortiz-Merino R.A."/>
            <person name="Moreno-Beltran M."/>
            <person name="Schlaefli M."/>
            <person name="Kirner P."/>
            <person name="Santos Kron A."/>
            <person name="Wolfe K.H."/>
            <person name="Piel J."/>
            <person name="Ahrens C.H."/>
            <person name="Henk D."/>
            <person name="Freimoser F.M."/>
        </authorList>
    </citation>
    <scope>NUCLEOTIDE SEQUENCE [LARGE SCALE GENOMIC DNA]</scope>
    <source>
        <strain evidence="12">APC 1.2</strain>
    </source>
</reference>
<keyword evidence="4" id="KW-0677">Repeat</keyword>
<keyword evidence="6" id="KW-0418">Kinase</keyword>
<evidence type="ECO:0000256" key="8">
    <source>
        <dbReference type="ARBA" id="ARBA00047899"/>
    </source>
</evidence>
<comment type="similarity">
    <text evidence="1">Belongs to the PI3/PI4-kinase family.</text>
</comment>
<evidence type="ECO:0000313" key="11">
    <source>
        <dbReference type="EMBL" id="QBM89432.1"/>
    </source>
</evidence>
<accession>A0A4P6XPM3</accession>
<dbReference type="Pfam" id="PF08771">
    <property type="entry name" value="FRB_dom"/>
    <property type="match status" value="1"/>
</dbReference>
<dbReference type="InterPro" id="IPR036738">
    <property type="entry name" value="FRB_sf"/>
</dbReference>